<gene>
    <name evidence="1" type="ORF">SDC9_203724</name>
</gene>
<proteinExistence type="predicted"/>
<dbReference type="AlphaFoldDB" id="A0A645IX99"/>
<name>A0A645IX99_9ZZZZ</name>
<dbReference type="EMBL" id="VSSQ01125944">
    <property type="protein sequence ID" value="MPN56038.1"/>
    <property type="molecule type" value="Genomic_DNA"/>
</dbReference>
<protein>
    <submittedName>
        <fullName evidence="1">Uncharacterized protein</fullName>
    </submittedName>
</protein>
<reference evidence="1" key="1">
    <citation type="submission" date="2019-08" db="EMBL/GenBank/DDBJ databases">
        <authorList>
            <person name="Kucharzyk K."/>
            <person name="Murdoch R.W."/>
            <person name="Higgins S."/>
            <person name="Loffler F."/>
        </authorList>
    </citation>
    <scope>NUCLEOTIDE SEQUENCE</scope>
</reference>
<accession>A0A645IX99</accession>
<evidence type="ECO:0000313" key="1">
    <source>
        <dbReference type="EMBL" id="MPN56038.1"/>
    </source>
</evidence>
<sequence length="119" mass="12528">MLNDDGNFTDDVGELLNGGGLLPGVLEQRLRPGGNLTCAPVQLSGGSTDAGKQLGKPVADGIYGVKQCLVVALIFFRAAAFDQQVAPGHITEHTGRILKDRGRIVSVFARPTALCRQSL</sequence>
<organism evidence="1">
    <name type="scientific">bioreactor metagenome</name>
    <dbReference type="NCBI Taxonomy" id="1076179"/>
    <lineage>
        <taxon>unclassified sequences</taxon>
        <taxon>metagenomes</taxon>
        <taxon>ecological metagenomes</taxon>
    </lineage>
</organism>
<comment type="caution">
    <text evidence="1">The sequence shown here is derived from an EMBL/GenBank/DDBJ whole genome shotgun (WGS) entry which is preliminary data.</text>
</comment>